<dbReference type="PANTHER" id="PTHR36573:SF1">
    <property type="entry name" value="INTERMEMBRANE PHOSPHOLIPID TRANSPORT SYSTEM BINDING PROTEIN MLAC"/>
    <property type="match status" value="1"/>
</dbReference>
<dbReference type="PANTHER" id="PTHR36573">
    <property type="entry name" value="INTERMEMBRANE PHOSPHOLIPID TRANSPORT SYSTEM BINDING PROTEIN MLAC"/>
    <property type="match status" value="1"/>
</dbReference>
<keyword evidence="3" id="KW-1185">Reference proteome</keyword>
<accession>A0A844AN11</accession>
<gene>
    <name evidence="2" type="ORF">GG681_13005</name>
</gene>
<dbReference type="InterPro" id="IPR042245">
    <property type="entry name" value="Tgt2/MlaC_sf"/>
</dbReference>
<reference evidence="2 3" key="1">
    <citation type="submission" date="2019-10" db="EMBL/GenBank/DDBJ databases">
        <title>Epibacterium sp. nov., isolated from seawater.</title>
        <authorList>
            <person name="Zhang X."/>
            <person name="Li N."/>
        </authorList>
    </citation>
    <scope>NUCLEOTIDE SEQUENCE [LARGE SCALE GENOMIC DNA]</scope>
    <source>
        <strain evidence="2 3">SM1969</strain>
    </source>
</reference>
<comment type="caution">
    <text evidence="2">The sequence shown here is derived from an EMBL/GenBank/DDBJ whole genome shotgun (WGS) entry which is preliminary data.</text>
</comment>
<dbReference type="AlphaFoldDB" id="A0A844AN11"/>
<dbReference type="InterPro" id="IPR008869">
    <property type="entry name" value="MlaC/ttg2D"/>
</dbReference>
<dbReference type="RefSeq" id="WP_153548452.1">
    <property type="nucleotide sequence ID" value="NZ_WIXK01000006.1"/>
</dbReference>
<dbReference type="Gene3D" id="3.10.450.710">
    <property type="entry name" value="Tgt2/MlaC"/>
    <property type="match status" value="1"/>
</dbReference>
<evidence type="ECO:0000313" key="3">
    <source>
        <dbReference type="Proteomes" id="UP000436694"/>
    </source>
</evidence>
<name>A0A844AN11_9RHOB</name>
<keyword evidence="1" id="KW-0732">Signal</keyword>
<evidence type="ECO:0000313" key="2">
    <source>
        <dbReference type="EMBL" id="MQY43559.1"/>
    </source>
</evidence>
<proteinExistence type="predicted"/>
<dbReference type="EMBL" id="WIXK01000006">
    <property type="protein sequence ID" value="MQY43559.1"/>
    <property type="molecule type" value="Genomic_DNA"/>
</dbReference>
<dbReference type="Proteomes" id="UP000436694">
    <property type="component" value="Unassembled WGS sequence"/>
</dbReference>
<protein>
    <submittedName>
        <fullName evidence="2">ABC transporter substrate-binding protein</fullName>
    </submittedName>
</protein>
<evidence type="ECO:0000256" key="1">
    <source>
        <dbReference type="SAM" id="SignalP"/>
    </source>
</evidence>
<organism evidence="2 3">
    <name type="scientific">Tritonibacter aquimaris</name>
    <dbReference type="NCBI Taxonomy" id="2663379"/>
    <lineage>
        <taxon>Bacteria</taxon>
        <taxon>Pseudomonadati</taxon>
        <taxon>Pseudomonadota</taxon>
        <taxon>Alphaproteobacteria</taxon>
        <taxon>Rhodobacterales</taxon>
        <taxon>Paracoccaceae</taxon>
        <taxon>Tritonibacter</taxon>
    </lineage>
</organism>
<feature type="chain" id="PRO_5032277628" evidence="1">
    <location>
        <begin position="24"/>
        <end position="195"/>
    </location>
</feature>
<dbReference type="Pfam" id="PF05494">
    <property type="entry name" value="MlaC"/>
    <property type="match status" value="1"/>
</dbReference>
<sequence length="195" mass="21758">MHRRNFLFALGASLSLAPAAGWALDNQSASKLIDALVGDINKAIASGKGEKAMFREFERIFSKYSDTSYIAAYAMGVEGRRATGAQKKAFSNAFQGYISRKYGRRFREFIGGRLEVTGVRKVKKWYEVDTVAYLKGQSPFKVTFQVSDRGGKERFFNMYIEGVNLLLTERTEVGAIIDRNKGDINKAIAELKTLG</sequence>
<feature type="signal peptide" evidence="1">
    <location>
        <begin position="1"/>
        <end position="23"/>
    </location>
</feature>